<dbReference type="AlphaFoldDB" id="A0A6V8LZB7"/>
<dbReference type="EMBL" id="BLTE01000013">
    <property type="protein sequence ID" value="GFK94987.1"/>
    <property type="molecule type" value="Genomic_DNA"/>
</dbReference>
<protein>
    <recommendedName>
        <fullName evidence="3">RiboL-PSP-HEPN domain-containing protein</fullName>
    </recommendedName>
</protein>
<dbReference type="RefSeq" id="WP_173085594.1">
    <property type="nucleotide sequence ID" value="NZ_BLTE01000013.1"/>
</dbReference>
<name>A0A6V8LZB7_9BACT</name>
<keyword evidence="2" id="KW-1185">Reference proteome</keyword>
<organism evidence="1 2">
    <name type="scientific">Fundidesulfovibrio magnetotacticus</name>
    <dbReference type="NCBI Taxonomy" id="2730080"/>
    <lineage>
        <taxon>Bacteria</taxon>
        <taxon>Pseudomonadati</taxon>
        <taxon>Thermodesulfobacteriota</taxon>
        <taxon>Desulfovibrionia</taxon>
        <taxon>Desulfovibrionales</taxon>
        <taxon>Desulfovibrionaceae</taxon>
        <taxon>Fundidesulfovibrio</taxon>
    </lineage>
</organism>
<reference evidence="1 2" key="1">
    <citation type="submission" date="2020-04" db="EMBL/GenBank/DDBJ databases">
        <authorList>
            <consortium name="Desulfovibrio sp. FSS-1 genome sequencing consortium"/>
            <person name="Shimoshige H."/>
            <person name="Kobayashi H."/>
            <person name="Maekawa T."/>
        </authorList>
    </citation>
    <scope>NUCLEOTIDE SEQUENCE [LARGE SCALE GENOMIC DNA]</scope>
    <source>
        <strain evidence="1 2">SIID29052-01</strain>
    </source>
</reference>
<evidence type="ECO:0000313" key="2">
    <source>
        <dbReference type="Proteomes" id="UP000494245"/>
    </source>
</evidence>
<accession>A0A6V8LZB7</accession>
<evidence type="ECO:0008006" key="3">
    <source>
        <dbReference type="Google" id="ProtNLM"/>
    </source>
</evidence>
<proteinExistence type="predicted"/>
<gene>
    <name evidence="1" type="ORF">NNJEOMEG_02835</name>
</gene>
<reference evidence="1 2" key="2">
    <citation type="submission" date="2020-05" db="EMBL/GenBank/DDBJ databases">
        <title>Draft genome sequence of Desulfovibrio sp. strainFSS-1.</title>
        <authorList>
            <person name="Shimoshige H."/>
            <person name="Kobayashi H."/>
            <person name="Maekawa T."/>
        </authorList>
    </citation>
    <scope>NUCLEOTIDE SEQUENCE [LARGE SCALE GENOMIC DNA]</scope>
    <source>
        <strain evidence="1 2">SIID29052-01</strain>
    </source>
</reference>
<comment type="caution">
    <text evidence="1">The sequence shown here is derived from an EMBL/GenBank/DDBJ whole genome shotgun (WGS) entry which is preliminary data.</text>
</comment>
<sequence>MSNAFACCPGPGPDLRLEDCETQLEIMESWFRGHFEYPSARTPYDQDQGRHQWIWGGPYRACDVLAGHFGGIVPDDAIQDLAALLDAECPEWAPRWDADGLDAYLARDVCSIADCLPVCLDAIDSAAELARQEAAAASPALCRALYVQLMASLETYLADAFLGMVMRHTELLRRFVENHPPFQAETMRLADVFAEYESIRERARTALYDMGWHNAERVRLLYRNVLGLVFPTEQAELLRAVRRRHDILHRGGAGKEGGLPAVGPAEVAELAGLVRGLALHVDEGLQRIHGQLARGEGRARL</sequence>
<dbReference type="Proteomes" id="UP000494245">
    <property type="component" value="Unassembled WGS sequence"/>
</dbReference>
<evidence type="ECO:0000313" key="1">
    <source>
        <dbReference type="EMBL" id="GFK94987.1"/>
    </source>
</evidence>